<feature type="transmembrane region" description="Helical" evidence="1">
    <location>
        <begin position="111"/>
        <end position="132"/>
    </location>
</feature>
<protein>
    <submittedName>
        <fullName evidence="2">YesL family protein</fullName>
    </submittedName>
</protein>
<keyword evidence="1" id="KW-0472">Membrane</keyword>
<dbReference type="RefSeq" id="WP_335961207.1">
    <property type="nucleotide sequence ID" value="NZ_JAXBLX010000015.1"/>
</dbReference>
<dbReference type="InterPro" id="IPR006938">
    <property type="entry name" value="DUF624"/>
</dbReference>
<keyword evidence="1" id="KW-0812">Transmembrane</keyword>
<name>A0ABV6KLZ7_9BACI</name>
<sequence>MFIRSTVDGLFSVFEWIMRLVFINMLWVVFTLVGLGIFGWAPATAATFTVIRKMLLSRGEDVPIVRTFIQTYRKEFMHANTLGLLILFSIIILYLSGASMMLMGSSIFPKIILIGVAFLTCVILVFIFPVFCHYQLSIRNYIRYSLTIGVANLHYFVLAMFSLFIISFVYSSLPVVMVFYCMSFPAFIIMYISLKMFNKIAKVKDSETNYRHEFQTNISTP</sequence>
<accession>A0ABV6KLZ7</accession>
<gene>
    <name evidence="2" type="ORF">ACFFHM_21570</name>
</gene>
<feature type="transmembrane region" description="Helical" evidence="1">
    <location>
        <begin position="82"/>
        <end position="105"/>
    </location>
</feature>
<dbReference type="EMBL" id="JBHLUX010000090">
    <property type="protein sequence ID" value="MFC0473008.1"/>
    <property type="molecule type" value="Genomic_DNA"/>
</dbReference>
<dbReference type="Proteomes" id="UP001589838">
    <property type="component" value="Unassembled WGS sequence"/>
</dbReference>
<proteinExistence type="predicted"/>
<feature type="transmembrane region" description="Helical" evidence="1">
    <location>
        <begin position="20"/>
        <end position="48"/>
    </location>
</feature>
<feature type="transmembrane region" description="Helical" evidence="1">
    <location>
        <begin position="176"/>
        <end position="194"/>
    </location>
</feature>
<evidence type="ECO:0000313" key="3">
    <source>
        <dbReference type="Proteomes" id="UP001589838"/>
    </source>
</evidence>
<reference evidence="2 3" key="1">
    <citation type="submission" date="2024-09" db="EMBL/GenBank/DDBJ databases">
        <authorList>
            <person name="Sun Q."/>
            <person name="Mori K."/>
        </authorList>
    </citation>
    <scope>NUCLEOTIDE SEQUENCE [LARGE SCALE GENOMIC DNA]</scope>
    <source>
        <strain evidence="2 3">NCAIM B.02610</strain>
    </source>
</reference>
<evidence type="ECO:0000256" key="1">
    <source>
        <dbReference type="SAM" id="Phobius"/>
    </source>
</evidence>
<feature type="transmembrane region" description="Helical" evidence="1">
    <location>
        <begin position="144"/>
        <end position="170"/>
    </location>
</feature>
<keyword evidence="1" id="KW-1133">Transmembrane helix</keyword>
<keyword evidence="3" id="KW-1185">Reference proteome</keyword>
<organism evidence="2 3">
    <name type="scientific">Halalkalibacter kiskunsagensis</name>
    <dbReference type="NCBI Taxonomy" id="1548599"/>
    <lineage>
        <taxon>Bacteria</taxon>
        <taxon>Bacillati</taxon>
        <taxon>Bacillota</taxon>
        <taxon>Bacilli</taxon>
        <taxon>Bacillales</taxon>
        <taxon>Bacillaceae</taxon>
        <taxon>Halalkalibacter</taxon>
    </lineage>
</organism>
<evidence type="ECO:0000313" key="2">
    <source>
        <dbReference type="EMBL" id="MFC0473008.1"/>
    </source>
</evidence>
<dbReference type="Pfam" id="PF04854">
    <property type="entry name" value="DUF624"/>
    <property type="match status" value="1"/>
</dbReference>
<comment type="caution">
    <text evidence="2">The sequence shown here is derived from an EMBL/GenBank/DDBJ whole genome shotgun (WGS) entry which is preliminary data.</text>
</comment>